<feature type="signal peptide" evidence="1">
    <location>
        <begin position="1"/>
        <end position="21"/>
    </location>
</feature>
<evidence type="ECO:0000313" key="2">
    <source>
        <dbReference type="EMBL" id="AEE16273.1"/>
    </source>
</evidence>
<dbReference type="HOGENOM" id="CLU_1618265_0_0_12"/>
<keyword evidence="1" id="KW-0732">Signal</keyword>
<keyword evidence="3" id="KW-1185">Reference proteome</keyword>
<gene>
    <name evidence="2" type="ordered locus">Trebr_0837</name>
</gene>
<dbReference type="AlphaFoldDB" id="F4LIU8"/>
<protein>
    <recommendedName>
        <fullName evidence="4">Lipoprotein</fullName>
    </recommendedName>
</protein>
<reference evidence="3" key="1">
    <citation type="submission" date="2011-04" db="EMBL/GenBank/DDBJ databases">
        <title>The complete genome of Treponema brennaborense DSM 12168.</title>
        <authorList>
            <person name="Lucas S."/>
            <person name="Han J."/>
            <person name="Lapidus A."/>
            <person name="Bruce D."/>
            <person name="Goodwin L."/>
            <person name="Pitluck S."/>
            <person name="Peters L."/>
            <person name="Kyrpides N."/>
            <person name="Mavromatis K."/>
            <person name="Ivanova N."/>
            <person name="Mikhailova N."/>
            <person name="Pagani I."/>
            <person name="Teshima H."/>
            <person name="Detter J.C."/>
            <person name="Tapia R."/>
            <person name="Han C."/>
            <person name="Land M."/>
            <person name="Hauser L."/>
            <person name="Markowitz V."/>
            <person name="Cheng J.-F."/>
            <person name="Hugenholtz P."/>
            <person name="Woyke T."/>
            <person name="Wu D."/>
            <person name="Gronow S."/>
            <person name="Wellnitz S."/>
            <person name="Brambilla E."/>
            <person name="Klenk H.-P."/>
            <person name="Eisen J.A."/>
        </authorList>
    </citation>
    <scope>NUCLEOTIDE SEQUENCE [LARGE SCALE GENOMIC DNA]</scope>
    <source>
        <strain evidence="3">DSM 12168 / CIP 105900 / DD5/3</strain>
    </source>
</reference>
<evidence type="ECO:0000313" key="3">
    <source>
        <dbReference type="Proteomes" id="UP000006546"/>
    </source>
</evidence>
<name>F4LIU8_TREBD</name>
<dbReference type="RefSeq" id="WP_013757992.1">
    <property type="nucleotide sequence ID" value="NC_015500.1"/>
</dbReference>
<feature type="chain" id="PRO_5005676503" description="Lipoprotein" evidence="1">
    <location>
        <begin position="22"/>
        <end position="164"/>
    </location>
</feature>
<proteinExistence type="predicted"/>
<dbReference type="Proteomes" id="UP000006546">
    <property type="component" value="Chromosome"/>
</dbReference>
<dbReference type="KEGG" id="tbe:Trebr_0837"/>
<organism evidence="2 3">
    <name type="scientific">Treponema brennaborense (strain DSM 12168 / CIP 105900 / DD5/3)</name>
    <dbReference type="NCBI Taxonomy" id="906968"/>
    <lineage>
        <taxon>Bacteria</taxon>
        <taxon>Pseudomonadati</taxon>
        <taxon>Spirochaetota</taxon>
        <taxon>Spirochaetia</taxon>
        <taxon>Spirochaetales</taxon>
        <taxon>Treponemataceae</taxon>
        <taxon>Treponema</taxon>
    </lineage>
</organism>
<sequence length="164" mass="18732">MKYRVAFLFLLVLLVPCAAQTSVTPDDRILSQTDIDSFIKNYDKIEAEFDSWADVEFDEEDGASIAEVMAAYDLYDKAGAILRKYGFDSIYPLESFARIMSVLSLEYICQEFNVLMRDDPSVAAYGKTMIAQYETQLAAYNAADRELVRKNMSQLQLIIEDERD</sequence>
<evidence type="ECO:0000256" key="1">
    <source>
        <dbReference type="SAM" id="SignalP"/>
    </source>
</evidence>
<dbReference type="EMBL" id="CP002696">
    <property type="protein sequence ID" value="AEE16273.1"/>
    <property type="molecule type" value="Genomic_DNA"/>
</dbReference>
<accession>F4LIU8</accession>
<evidence type="ECO:0008006" key="4">
    <source>
        <dbReference type="Google" id="ProtNLM"/>
    </source>
</evidence>